<dbReference type="Proteomes" id="UP001165160">
    <property type="component" value="Unassembled WGS sequence"/>
</dbReference>
<gene>
    <name evidence="2" type="ORF">TrVE_jg2706</name>
</gene>
<dbReference type="EMBL" id="BRXX01000490">
    <property type="protein sequence ID" value="GMI14142.1"/>
    <property type="molecule type" value="Genomic_DNA"/>
</dbReference>
<keyword evidence="1" id="KW-0175">Coiled coil</keyword>
<keyword evidence="3" id="KW-1185">Reference proteome</keyword>
<sequence length="153" mass="17270">MSDSLSAEELALLNLHRAEKAQNSPELSEMKDLLKAAVDKISAISEEVLRMKEKLTSLETAVQEKEGQDDSVEGLLRNREETILAMGGLINSVERRIEGCEGFIIKKMEEQDVNIDEKLTSMDWFMETNSKTAEKNIDDKLAGMKKFMEDNTN</sequence>
<evidence type="ECO:0000313" key="3">
    <source>
        <dbReference type="Proteomes" id="UP001165160"/>
    </source>
</evidence>
<name>A0A9W7FL18_9STRA</name>
<evidence type="ECO:0000313" key="2">
    <source>
        <dbReference type="EMBL" id="GMI14142.1"/>
    </source>
</evidence>
<protein>
    <submittedName>
        <fullName evidence="2">Uncharacterized protein</fullName>
    </submittedName>
</protein>
<dbReference type="AlphaFoldDB" id="A0A9W7FL18"/>
<proteinExistence type="predicted"/>
<evidence type="ECO:0000256" key="1">
    <source>
        <dbReference type="SAM" id="Coils"/>
    </source>
</evidence>
<organism evidence="2 3">
    <name type="scientific">Triparma verrucosa</name>
    <dbReference type="NCBI Taxonomy" id="1606542"/>
    <lineage>
        <taxon>Eukaryota</taxon>
        <taxon>Sar</taxon>
        <taxon>Stramenopiles</taxon>
        <taxon>Ochrophyta</taxon>
        <taxon>Bolidophyceae</taxon>
        <taxon>Parmales</taxon>
        <taxon>Triparmaceae</taxon>
        <taxon>Triparma</taxon>
    </lineage>
</organism>
<comment type="caution">
    <text evidence="2">The sequence shown here is derived from an EMBL/GenBank/DDBJ whole genome shotgun (WGS) entry which is preliminary data.</text>
</comment>
<reference evidence="3" key="1">
    <citation type="journal article" date="2023" name="Commun. Biol.">
        <title>Genome analysis of Parmales, the sister group of diatoms, reveals the evolutionary specialization of diatoms from phago-mixotrophs to photoautotrophs.</title>
        <authorList>
            <person name="Ban H."/>
            <person name="Sato S."/>
            <person name="Yoshikawa S."/>
            <person name="Yamada K."/>
            <person name="Nakamura Y."/>
            <person name="Ichinomiya M."/>
            <person name="Sato N."/>
            <person name="Blanc-Mathieu R."/>
            <person name="Endo H."/>
            <person name="Kuwata A."/>
            <person name="Ogata H."/>
        </authorList>
    </citation>
    <scope>NUCLEOTIDE SEQUENCE [LARGE SCALE GENOMIC DNA]</scope>
    <source>
        <strain evidence="3">NIES 3699</strain>
    </source>
</reference>
<feature type="coiled-coil region" evidence="1">
    <location>
        <begin position="27"/>
        <end position="68"/>
    </location>
</feature>
<accession>A0A9W7FL18</accession>